<evidence type="ECO:0000313" key="2">
    <source>
        <dbReference type="EMBL" id="MFL9838396.1"/>
    </source>
</evidence>
<reference evidence="2 3" key="1">
    <citation type="submission" date="2024-06" db="EMBL/GenBank/DDBJ databases">
        <authorList>
            <person name="Kaempfer P."/>
            <person name="Viver T."/>
        </authorList>
    </citation>
    <scope>NUCLEOTIDE SEQUENCE [LARGE SCALE GENOMIC DNA]</scope>
    <source>
        <strain evidence="2 3">ST-75</strain>
    </source>
</reference>
<protein>
    <recommendedName>
        <fullName evidence="4">Zinc-ribbon 15 domain-containing protein</fullName>
    </recommendedName>
</protein>
<keyword evidence="1" id="KW-0812">Transmembrane</keyword>
<accession>A0ABW8YGL2</accession>
<dbReference type="Proteomes" id="UP001629059">
    <property type="component" value="Unassembled WGS sequence"/>
</dbReference>
<comment type="caution">
    <text evidence="2">The sequence shown here is derived from an EMBL/GenBank/DDBJ whole genome shotgun (WGS) entry which is preliminary data.</text>
</comment>
<dbReference type="EMBL" id="JBELQB010000009">
    <property type="protein sequence ID" value="MFL9838396.1"/>
    <property type="molecule type" value="Genomic_DNA"/>
</dbReference>
<evidence type="ECO:0008006" key="4">
    <source>
        <dbReference type="Google" id="ProtNLM"/>
    </source>
</evidence>
<organism evidence="2 3">
    <name type="scientific">Flavobacterium rhizophilum</name>
    <dbReference type="NCBI Taxonomy" id="3163296"/>
    <lineage>
        <taxon>Bacteria</taxon>
        <taxon>Pseudomonadati</taxon>
        <taxon>Bacteroidota</taxon>
        <taxon>Flavobacteriia</taxon>
        <taxon>Flavobacteriales</taxon>
        <taxon>Flavobacteriaceae</taxon>
        <taxon>Flavobacterium</taxon>
    </lineage>
</organism>
<gene>
    <name evidence="2" type="ORF">ABS768_12850</name>
</gene>
<evidence type="ECO:0000256" key="1">
    <source>
        <dbReference type="SAM" id="Phobius"/>
    </source>
</evidence>
<feature type="transmembrane region" description="Helical" evidence="1">
    <location>
        <begin position="87"/>
        <end position="107"/>
    </location>
</feature>
<keyword evidence="1" id="KW-0472">Membrane</keyword>
<proteinExistence type="predicted"/>
<dbReference type="RefSeq" id="WP_408075359.1">
    <property type="nucleotide sequence ID" value="NZ_JBELQB010000009.1"/>
</dbReference>
<evidence type="ECO:0000313" key="3">
    <source>
        <dbReference type="Proteomes" id="UP001629059"/>
    </source>
</evidence>
<keyword evidence="1" id="KW-1133">Transmembrane helix</keyword>
<sequence length="200" mass="22872">MIIYGAAGKETGGGKIRTTCINCQEPTTINILIVQRYAHIYWIPFFPSGKKAVSECSNCNHVLEKKNFPEKYKNGYEEIKSRTKTPIWMFTGVGIIALIIIALFIVGRQNDSENAELALSPQKGDIYEIKLSNEQYTIYKVDKVEGNTVYFFENEYMTDRLSGVEELLEKPFTTESYPVMKTDLKVMLENGEIMDIERPE</sequence>
<keyword evidence="3" id="KW-1185">Reference proteome</keyword>
<name>A0ABW8YGL2_9FLAO</name>